<dbReference type="Pfam" id="PF00248">
    <property type="entry name" value="Aldo_ket_red"/>
    <property type="match status" value="1"/>
</dbReference>
<dbReference type="PANTHER" id="PTHR43312:SF1">
    <property type="entry name" value="NADP-DEPENDENT OXIDOREDUCTASE DOMAIN-CONTAINING PROTEIN"/>
    <property type="match status" value="1"/>
</dbReference>
<evidence type="ECO:0000313" key="6">
    <source>
        <dbReference type="Proteomes" id="UP000061809"/>
    </source>
</evidence>
<dbReference type="Proteomes" id="UP000061809">
    <property type="component" value="Chromosome"/>
</dbReference>
<dbReference type="InterPro" id="IPR017896">
    <property type="entry name" value="4Fe4S_Fe-S-bd"/>
</dbReference>
<name>A0A0P0GI48_9BACE</name>
<evidence type="ECO:0000256" key="3">
    <source>
        <dbReference type="ARBA" id="ARBA00023014"/>
    </source>
</evidence>
<keyword evidence="5" id="KW-0560">Oxidoreductase</keyword>
<organism evidence="5 6">
    <name type="scientific">Bacteroides cellulosilyticus</name>
    <dbReference type="NCBI Taxonomy" id="246787"/>
    <lineage>
        <taxon>Bacteria</taxon>
        <taxon>Pseudomonadati</taxon>
        <taxon>Bacteroidota</taxon>
        <taxon>Bacteroidia</taxon>
        <taxon>Bacteroidales</taxon>
        <taxon>Bacteroidaceae</taxon>
        <taxon>Bacteroides</taxon>
    </lineage>
</organism>
<evidence type="ECO:0000313" key="5">
    <source>
        <dbReference type="EMBL" id="ALJ62214.1"/>
    </source>
</evidence>
<dbReference type="CDD" id="cd19100">
    <property type="entry name" value="AKR_unchar"/>
    <property type="match status" value="1"/>
</dbReference>
<dbReference type="SUPFAM" id="SSF46548">
    <property type="entry name" value="alpha-helical ferredoxin"/>
    <property type="match status" value="1"/>
</dbReference>
<keyword evidence="1" id="KW-0479">Metal-binding</keyword>
<protein>
    <submittedName>
        <fullName evidence="5">General stress protein 69</fullName>
        <ecNumber evidence="5">1.1.1.-</ecNumber>
    </submittedName>
</protein>
<dbReference type="GO" id="GO:0016491">
    <property type="term" value="F:oxidoreductase activity"/>
    <property type="evidence" value="ECO:0007669"/>
    <property type="project" value="UniProtKB-KW"/>
</dbReference>
<evidence type="ECO:0000256" key="1">
    <source>
        <dbReference type="ARBA" id="ARBA00022723"/>
    </source>
</evidence>
<accession>A0A0P0GI48</accession>
<evidence type="ECO:0000259" key="4">
    <source>
        <dbReference type="PROSITE" id="PS51379"/>
    </source>
</evidence>
<evidence type="ECO:0000256" key="2">
    <source>
        <dbReference type="ARBA" id="ARBA00023004"/>
    </source>
</evidence>
<dbReference type="PATRIC" id="fig|246787.4.peg.5168"/>
<dbReference type="SUPFAM" id="SSF51430">
    <property type="entry name" value="NAD(P)-linked oxidoreductase"/>
    <property type="match status" value="1"/>
</dbReference>
<dbReference type="PROSITE" id="PS51379">
    <property type="entry name" value="4FE4S_FER_2"/>
    <property type="match status" value="1"/>
</dbReference>
<dbReference type="InterPro" id="IPR017900">
    <property type="entry name" value="4Fe4S_Fe_S_CS"/>
</dbReference>
<dbReference type="GO" id="GO:0046872">
    <property type="term" value="F:metal ion binding"/>
    <property type="evidence" value="ECO:0007669"/>
    <property type="project" value="UniProtKB-KW"/>
</dbReference>
<dbReference type="RefSeq" id="WP_029426744.1">
    <property type="nucleotide sequence ID" value="NZ_CP012801.1"/>
</dbReference>
<sequence length="382" mass="42818">MEYRILGNTGLSVSVIALGCEGFVGKTEEQVHSEMDFAISKGINFIDMYASNPDLRSNIGKALTGRRQQFIIQGHLCTTWENDQYLRTRDVEKTIASFEDQLTRLHTDYLDIGMIHYVDSEEDFHEVFNGPIIRLALRLKEEGKIRHIGLSSHNPTVARLAVESGLIEVLMFSINPCYDLQPPSENVDDLWADESYAHSLENIDPEREKLYELCEQKGIGLDVMKAYGGGDLLSETNSPFGKAMTPVQCIEYALTRPAVASVMVGCKSCDEMQAAINWCNATKEEKDYTPVMAGMEKFSWQGHCMYCGHCAPCSVGIDIASVNKYYNLTIAQNEIPETVREHYKTLSHHASECIQCGQCETNCPFGVAIIEQMEKAAEKFGY</sequence>
<dbReference type="EC" id="1.1.1.-" evidence="5"/>
<dbReference type="InterPro" id="IPR036812">
    <property type="entry name" value="NAD(P)_OxRdtase_dom_sf"/>
</dbReference>
<reference evidence="5 6" key="1">
    <citation type="journal article" date="2015" name="Science">
        <title>Genetic determinants of in vivo fitness and diet responsiveness in multiple human gut Bacteroides.</title>
        <authorList>
            <person name="Wu M."/>
            <person name="McNulty N.P."/>
            <person name="Rodionov D.A."/>
            <person name="Khoroshkin M.S."/>
            <person name="Griffin N.W."/>
            <person name="Cheng J."/>
            <person name="Latreille P."/>
            <person name="Kerstetter R.A."/>
            <person name="Terrapon N."/>
            <person name="Henrissat B."/>
            <person name="Osterman A.L."/>
            <person name="Gordon J.I."/>
        </authorList>
    </citation>
    <scope>NUCLEOTIDE SEQUENCE [LARGE SCALE GENOMIC DNA]</scope>
    <source>
        <strain evidence="5 6">WH2</strain>
    </source>
</reference>
<keyword evidence="3" id="KW-0411">Iron-sulfur</keyword>
<feature type="domain" description="4Fe-4S ferredoxin-type" evidence="4">
    <location>
        <begin position="344"/>
        <end position="373"/>
    </location>
</feature>
<dbReference type="InterPro" id="IPR053135">
    <property type="entry name" value="AKR2_Oxidoreductase"/>
</dbReference>
<dbReference type="Pfam" id="PF13183">
    <property type="entry name" value="Fer4_8"/>
    <property type="match status" value="1"/>
</dbReference>
<proteinExistence type="predicted"/>
<dbReference type="PROSITE" id="PS00198">
    <property type="entry name" value="4FE4S_FER_1"/>
    <property type="match status" value="1"/>
</dbReference>
<dbReference type="AlphaFoldDB" id="A0A0P0GI48"/>
<dbReference type="EMBL" id="CP012801">
    <property type="protein sequence ID" value="ALJ62214.1"/>
    <property type="molecule type" value="Genomic_DNA"/>
</dbReference>
<dbReference type="PROSITE" id="PS51257">
    <property type="entry name" value="PROKAR_LIPOPROTEIN"/>
    <property type="match status" value="1"/>
</dbReference>
<gene>
    <name evidence="5" type="primary">yhdN_2</name>
    <name evidence="5" type="ORF">BcellWH2_05005</name>
</gene>
<dbReference type="KEGG" id="bcel:BcellWH2_05005"/>
<keyword evidence="2" id="KW-0408">Iron</keyword>
<dbReference type="Gene3D" id="3.20.20.100">
    <property type="entry name" value="NADP-dependent oxidoreductase domain"/>
    <property type="match status" value="1"/>
</dbReference>
<dbReference type="InterPro" id="IPR023210">
    <property type="entry name" value="NADP_OxRdtase_dom"/>
</dbReference>
<dbReference type="GO" id="GO:0051536">
    <property type="term" value="F:iron-sulfur cluster binding"/>
    <property type="evidence" value="ECO:0007669"/>
    <property type="project" value="UniProtKB-KW"/>
</dbReference>
<dbReference type="PANTHER" id="PTHR43312">
    <property type="entry name" value="D-THREO-ALDOSE 1-DEHYDROGENASE"/>
    <property type="match status" value="1"/>
</dbReference>